<comment type="subcellular location">
    <subcellularLocation>
        <location evidence="1">Membrane</location>
        <topology evidence="1">Multi-pass membrane protein</topology>
    </subcellularLocation>
</comment>
<feature type="transmembrane region" description="Helical" evidence="6">
    <location>
        <begin position="37"/>
        <end position="56"/>
    </location>
</feature>
<keyword evidence="4 5" id="KW-0472">Membrane</keyword>
<dbReference type="InterPro" id="IPR008253">
    <property type="entry name" value="Marvel"/>
</dbReference>
<dbReference type="FunCoup" id="A0A6P7XSN7">
    <property type="interactions" value="44"/>
</dbReference>
<dbReference type="OrthoDB" id="5976667at2759"/>
<evidence type="ECO:0000256" key="3">
    <source>
        <dbReference type="ARBA" id="ARBA00022989"/>
    </source>
</evidence>
<protein>
    <submittedName>
        <fullName evidence="9">Chemokine-like factor isoform X1</fullName>
    </submittedName>
</protein>
<dbReference type="InParanoid" id="A0A6P7XSN7"/>
<dbReference type="PANTHER" id="PTHR22776">
    <property type="entry name" value="MARVEL-CONTAINING POTENTIAL LIPID RAFT-ASSOCIATED PROTEIN"/>
    <property type="match status" value="1"/>
</dbReference>
<feature type="domain" description="MARVEL" evidence="7">
    <location>
        <begin position="5"/>
        <end position="125"/>
    </location>
</feature>
<name>A0A6P7XSN7_9AMPH</name>
<keyword evidence="8" id="KW-1185">Reference proteome</keyword>
<dbReference type="RefSeq" id="XP_030058437.1">
    <property type="nucleotide sequence ID" value="XM_030202577.1"/>
</dbReference>
<dbReference type="CTD" id="51192"/>
<dbReference type="InterPro" id="IPR050578">
    <property type="entry name" value="MARVEL-CKLF_proteins"/>
</dbReference>
<reference evidence="9" key="1">
    <citation type="submission" date="2025-08" db="UniProtKB">
        <authorList>
            <consortium name="RefSeq"/>
        </authorList>
    </citation>
    <scope>IDENTIFICATION</scope>
</reference>
<evidence type="ECO:0000313" key="9">
    <source>
        <dbReference type="RefSeq" id="XP_030058437.1"/>
    </source>
</evidence>
<dbReference type="AlphaFoldDB" id="A0A6P7XSN7"/>
<dbReference type="GO" id="GO:0016020">
    <property type="term" value="C:membrane"/>
    <property type="evidence" value="ECO:0007669"/>
    <property type="project" value="UniProtKB-SubCell"/>
</dbReference>
<evidence type="ECO:0000256" key="5">
    <source>
        <dbReference type="PROSITE-ProRule" id="PRU00581"/>
    </source>
</evidence>
<sequence length="141" mass="15781">MALSYLKSPLGILKLLRMVFSLLACCCFLFASRNGMYVGVTGMEFFFTLCFMLLYLTELDKKITFFFWTLIDLLNTMLATVFVFIVSVVAIINMMNHATTVGGACGLAVVVVCYMEMFLLGRLIKNGPFTRSPNQLAHTAE</sequence>
<evidence type="ECO:0000256" key="4">
    <source>
        <dbReference type="ARBA" id="ARBA00023136"/>
    </source>
</evidence>
<feature type="transmembrane region" description="Helical" evidence="6">
    <location>
        <begin position="98"/>
        <end position="121"/>
    </location>
</feature>
<keyword evidence="3 6" id="KW-1133">Transmembrane helix</keyword>
<keyword evidence="2 5" id="KW-0812">Transmembrane</keyword>
<evidence type="ECO:0000256" key="1">
    <source>
        <dbReference type="ARBA" id="ARBA00004141"/>
    </source>
</evidence>
<dbReference type="GeneID" id="115469855"/>
<dbReference type="PROSITE" id="PS51225">
    <property type="entry name" value="MARVEL"/>
    <property type="match status" value="1"/>
</dbReference>
<dbReference type="KEGG" id="muo:115469855"/>
<dbReference type="PANTHER" id="PTHR22776:SF45">
    <property type="entry name" value="CHEMOKINE-LIKE FACTOR"/>
    <property type="match status" value="1"/>
</dbReference>
<evidence type="ECO:0000256" key="2">
    <source>
        <dbReference type="ARBA" id="ARBA00022692"/>
    </source>
</evidence>
<proteinExistence type="predicted"/>
<dbReference type="Pfam" id="PF01284">
    <property type="entry name" value="MARVEL"/>
    <property type="match status" value="1"/>
</dbReference>
<feature type="transmembrane region" description="Helical" evidence="6">
    <location>
        <begin position="12"/>
        <end position="31"/>
    </location>
</feature>
<evidence type="ECO:0000259" key="7">
    <source>
        <dbReference type="PROSITE" id="PS51225"/>
    </source>
</evidence>
<evidence type="ECO:0000313" key="8">
    <source>
        <dbReference type="Proteomes" id="UP000515156"/>
    </source>
</evidence>
<dbReference type="Proteomes" id="UP000515156">
    <property type="component" value="Chromosome 5"/>
</dbReference>
<accession>A0A6P7XSN7</accession>
<gene>
    <name evidence="9" type="primary">CKLF</name>
</gene>
<feature type="transmembrane region" description="Helical" evidence="6">
    <location>
        <begin position="65"/>
        <end position="92"/>
    </location>
</feature>
<evidence type="ECO:0000256" key="6">
    <source>
        <dbReference type="SAM" id="Phobius"/>
    </source>
</evidence>
<organism evidence="8 9">
    <name type="scientific">Microcaecilia unicolor</name>
    <dbReference type="NCBI Taxonomy" id="1415580"/>
    <lineage>
        <taxon>Eukaryota</taxon>
        <taxon>Metazoa</taxon>
        <taxon>Chordata</taxon>
        <taxon>Craniata</taxon>
        <taxon>Vertebrata</taxon>
        <taxon>Euteleostomi</taxon>
        <taxon>Amphibia</taxon>
        <taxon>Gymnophiona</taxon>
        <taxon>Siphonopidae</taxon>
        <taxon>Microcaecilia</taxon>
    </lineage>
</organism>